<name>J1ZM03_9ACTN</name>
<dbReference type="eggNOG" id="ENOG50326MF">
    <property type="taxonomic scope" value="Bacteria"/>
</dbReference>
<protein>
    <submittedName>
        <fullName evidence="1">Uncharacterized protein</fullName>
    </submittedName>
</protein>
<reference evidence="1" key="1">
    <citation type="journal article" date="2012" name="J. Bacteriol.">
        <title>Genome Sequence of Streptomyces auratus Strain AGR0001, a Phoslactomycin-Producing Actinomycete.</title>
        <authorList>
            <person name="Han X."/>
            <person name="Li M."/>
            <person name="Ding Z."/>
            <person name="Zhao J."/>
            <person name="Ji K."/>
            <person name="Wen M."/>
            <person name="Lu T."/>
        </authorList>
    </citation>
    <scope>NUCLEOTIDE SEQUENCE [LARGE SCALE GENOMIC DNA]</scope>
    <source>
        <strain evidence="1">AGR0001</strain>
    </source>
</reference>
<dbReference type="AlphaFoldDB" id="J1ZM03"/>
<gene>
    <name evidence="1" type="ORF">SU9_33843</name>
</gene>
<dbReference type="EMBL" id="AJGV01000226">
    <property type="protein sequence ID" value="EJJ02461.1"/>
    <property type="molecule type" value="Genomic_DNA"/>
</dbReference>
<sequence>MKLSGAWGKKFDAVSNKGGPGVCADVGDDGCASFLTEIMSLTLDLQEEIEGQHRGREYPRTMDQIRKMTRASDSYVNAGCQGSAEARLDGSPCFSDASAIMVGAPIIGMNLQTDEIRYKLDG</sequence>
<comment type="caution">
    <text evidence="1">The sequence shown here is derived from an EMBL/GenBank/DDBJ whole genome shotgun (WGS) entry which is preliminary data.</text>
</comment>
<dbReference type="PATRIC" id="fig|1160718.3.peg.6850"/>
<proteinExistence type="predicted"/>
<dbReference type="HOGENOM" id="CLU_2025346_0_0_11"/>
<accession>J1ZM03</accession>
<evidence type="ECO:0000313" key="1">
    <source>
        <dbReference type="EMBL" id="EJJ02461.1"/>
    </source>
</evidence>
<organism evidence="1">
    <name type="scientific">Streptomyces auratus AGR0001</name>
    <dbReference type="NCBI Taxonomy" id="1160718"/>
    <lineage>
        <taxon>Bacteria</taxon>
        <taxon>Bacillati</taxon>
        <taxon>Actinomycetota</taxon>
        <taxon>Actinomycetes</taxon>
        <taxon>Kitasatosporales</taxon>
        <taxon>Streptomycetaceae</taxon>
        <taxon>Streptomyces</taxon>
    </lineage>
</organism>